<dbReference type="Ensembl" id="ENSCPGT00000004507.1">
    <property type="protein sequence ID" value="ENSCPGP00000004085.1"/>
    <property type="gene ID" value="ENSCPGG00000002366.1"/>
</dbReference>
<dbReference type="GO" id="GO:0030943">
    <property type="term" value="F:mitochondrion targeting sequence binding"/>
    <property type="evidence" value="ECO:0007669"/>
    <property type="project" value="TreeGrafter"/>
</dbReference>
<dbReference type="Proteomes" id="UP000694419">
    <property type="component" value="Unplaced"/>
</dbReference>
<evidence type="ECO:0000256" key="4">
    <source>
        <dbReference type="ARBA" id="ARBA00022787"/>
    </source>
</evidence>
<keyword evidence="7" id="KW-0496">Mitochondrion</keyword>
<evidence type="ECO:0000256" key="11">
    <source>
        <dbReference type="SAM" id="SignalP"/>
    </source>
</evidence>
<evidence type="ECO:0000256" key="1">
    <source>
        <dbReference type="ARBA" id="ARBA00004572"/>
    </source>
</evidence>
<keyword evidence="2" id="KW-0812">Transmembrane</keyword>
<dbReference type="SMART" id="SM00028">
    <property type="entry name" value="TPR"/>
    <property type="match status" value="8"/>
</dbReference>
<proteinExistence type="inferred from homology"/>
<dbReference type="GO" id="GO:0030150">
    <property type="term" value="P:protein import into mitochondrial matrix"/>
    <property type="evidence" value="ECO:0007669"/>
    <property type="project" value="TreeGrafter"/>
</dbReference>
<dbReference type="SUPFAM" id="SSF48452">
    <property type="entry name" value="TPR-like"/>
    <property type="match status" value="2"/>
</dbReference>
<evidence type="ECO:0000313" key="12">
    <source>
        <dbReference type="Ensembl" id="ENSCPGP00000004085.1"/>
    </source>
</evidence>
<comment type="similarity">
    <text evidence="9">Belongs to the Tom70 family.</text>
</comment>
<dbReference type="GO" id="GO:0005741">
    <property type="term" value="C:mitochondrial outer membrane"/>
    <property type="evidence" value="ECO:0007669"/>
    <property type="project" value="UniProtKB-SubCell"/>
</dbReference>
<name>A0A8C3PIH8_9CHAR</name>
<reference evidence="12" key="1">
    <citation type="submission" date="2025-08" db="UniProtKB">
        <authorList>
            <consortium name="Ensembl"/>
        </authorList>
    </citation>
    <scope>IDENTIFICATION</scope>
</reference>
<evidence type="ECO:0000313" key="13">
    <source>
        <dbReference type="Proteomes" id="UP000694419"/>
    </source>
</evidence>
<keyword evidence="13" id="KW-1185">Reference proteome</keyword>
<keyword evidence="3" id="KW-0677">Repeat</keyword>
<evidence type="ECO:0000256" key="8">
    <source>
        <dbReference type="ARBA" id="ARBA00023136"/>
    </source>
</evidence>
<dbReference type="Pfam" id="PF00515">
    <property type="entry name" value="TPR_1"/>
    <property type="match status" value="1"/>
</dbReference>
<dbReference type="PROSITE" id="PS50293">
    <property type="entry name" value="TPR_REGION"/>
    <property type="match status" value="1"/>
</dbReference>
<evidence type="ECO:0000256" key="3">
    <source>
        <dbReference type="ARBA" id="ARBA00022737"/>
    </source>
</evidence>
<keyword evidence="6" id="KW-1133">Transmembrane helix</keyword>
<dbReference type="InterPro" id="IPR019734">
    <property type="entry name" value="TPR_rpt"/>
</dbReference>
<dbReference type="PANTHER" id="PTHR46208:SF1">
    <property type="entry name" value="MITOCHONDRIAL IMPORT RECEPTOR SUBUNIT TOM70"/>
    <property type="match status" value="1"/>
</dbReference>
<sequence length="478" mass="54543">MLFLFELTFHFLFQTPLDRAQAAKNRGNKYFKAGKYEQAIQCYTEAISLCPPEKNLDLSTFYQNRAAAYEQLQKYTEVAQDCTKAVELNPKYVKALFRRAKAHEKLDNKKECLEDVTAVCILEAFQNQQSMLLADKVLKLLGKEKAKEKYKNREPLMPSPQFIKSYFSSFTDDIISQPLLKGEKSDEDKDKEGEASEVKENSGYLRAKQYMEEENYDKIISESTKEIEAKGKYMAEALLLRATFYLLIGNANAAKPDLDQVISMEDANVKLRANALIKRGSMYMQQQQPVLSTQDFNMAADIDPQNADVYHHRGQYRQAYTGNNPLPVQVAMKGFEDVIKKFPKCAEGYALYAQALTDQQQFGKADEMYDKCIDLEPDNATTYVHKGLLQLQWKQDLDKGLELISKAIEIDNKCDFAYETMGTIEVQRGNLDKAIEMFNKAINLAKSEMEMAHLYSLCDAAYAQTEVAKKYGLKPPTL</sequence>
<feature type="repeat" description="TPR" evidence="10">
    <location>
        <begin position="415"/>
        <end position="448"/>
    </location>
</feature>
<feature type="repeat" description="TPR" evidence="10">
    <location>
        <begin position="273"/>
        <end position="306"/>
    </location>
</feature>
<keyword evidence="11" id="KW-0732">Signal</keyword>
<evidence type="ECO:0000256" key="5">
    <source>
        <dbReference type="ARBA" id="ARBA00022803"/>
    </source>
</evidence>
<dbReference type="PANTHER" id="PTHR46208">
    <property type="entry name" value="MITOCHONDRIAL IMPORT RECEPTOR SUBUNIT TOM70"/>
    <property type="match status" value="1"/>
</dbReference>
<dbReference type="InterPro" id="IPR011990">
    <property type="entry name" value="TPR-like_helical_dom_sf"/>
</dbReference>
<feature type="chain" id="PRO_5034968137" evidence="11">
    <location>
        <begin position="23"/>
        <end position="478"/>
    </location>
</feature>
<dbReference type="Gene3D" id="1.25.40.10">
    <property type="entry name" value="Tetratricopeptide repeat domain"/>
    <property type="match status" value="3"/>
</dbReference>
<accession>A0A8C3PIH8</accession>
<reference evidence="12" key="2">
    <citation type="submission" date="2025-09" db="UniProtKB">
        <authorList>
            <consortium name="Ensembl"/>
        </authorList>
    </citation>
    <scope>IDENTIFICATION</scope>
</reference>
<feature type="repeat" description="TPR" evidence="10">
    <location>
        <begin position="59"/>
        <end position="92"/>
    </location>
</feature>
<organism evidence="12 13">
    <name type="scientific">Calidris pygmaea</name>
    <name type="common">Spoon-billed sandpiper</name>
    <dbReference type="NCBI Taxonomy" id="425635"/>
    <lineage>
        <taxon>Eukaryota</taxon>
        <taxon>Metazoa</taxon>
        <taxon>Chordata</taxon>
        <taxon>Craniata</taxon>
        <taxon>Vertebrata</taxon>
        <taxon>Euteleostomi</taxon>
        <taxon>Archelosauria</taxon>
        <taxon>Archosauria</taxon>
        <taxon>Dinosauria</taxon>
        <taxon>Saurischia</taxon>
        <taxon>Theropoda</taxon>
        <taxon>Coelurosauria</taxon>
        <taxon>Aves</taxon>
        <taxon>Neognathae</taxon>
        <taxon>Neoaves</taxon>
        <taxon>Charadriiformes</taxon>
        <taxon>Scolopacidae</taxon>
        <taxon>Calidris</taxon>
    </lineage>
</organism>
<dbReference type="PROSITE" id="PS50005">
    <property type="entry name" value="TPR"/>
    <property type="match status" value="5"/>
</dbReference>
<dbReference type="Pfam" id="PF13181">
    <property type="entry name" value="TPR_8"/>
    <property type="match status" value="3"/>
</dbReference>
<keyword evidence="4" id="KW-1000">Mitochondrion outer membrane</keyword>
<dbReference type="FunFam" id="1.25.40.10:FF:000141">
    <property type="entry name" value="Mitochondrial import receptor subunit TOM70"/>
    <property type="match status" value="1"/>
</dbReference>
<dbReference type="AlphaFoldDB" id="A0A8C3PIH8"/>
<feature type="repeat" description="TPR" evidence="10">
    <location>
        <begin position="20"/>
        <end position="53"/>
    </location>
</feature>
<evidence type="ECO:0000256" key="6">
    <source>
        <dbReference type="ARBA" id="ARBA00022989"/>
    </source>
</evidence>
<evidence type="ECO:0000256" key="2">
    <source>
        <dbReference type="ARBA" id="ARBA00022692"/>
    </source>
</evidence>
<evidence type="ECO:0000256" key="10">
    <source>
        <dbReference type="PROSITE-ProRule" id="PRU00339"/>
    </source>
</evidence>
<dbReference type="GO" id="GO:0008320">
    <property type="term" value="F:protein transmembrane transporter activity"/>
    <property type="evidence" value="ECO:0007669"/>
    <property type="project" value="TreeGrafter"/>
</dbReference>
<dbReference type="GO" id="GO:0045039">
    <property type="term" value="P:protein insertion into mitochondrial inner membrane"/>
    <property type="evidence" value="ECO:0007669"/>
    <property type="project" value="TreeGrafter"/>
</dbReference>
<keyword evidence="5 10" id="KW-0802">TPR repeat</keyword>
<protein>
    <submittedName>
        <fullName evidence="12">Translocase of outer mitochondrial membrane 70</fullName>
    </submittedName>
</protein>
<comment type="subcellular location">
    <subcellularLocation>
        <location evidence="1">Mitochondrion outer membrane</location>
        <topology evidence="1">Single-pass membrane protein</topology>
    </subcellularLocation>
</comment>
<keyword evidence="8" id="KW-0472">Membrane</keyword>
<evidence type="ECO:0000256" key="7">
    <source>
        <dbReference type="ARBA" id="ARBA00023128"/>
    </source>
</evidence>
<feature type="repeat" description="TPR" evidence="10">
    <location>
        <begin position="346"/>
        <end position="379"/>
    </location>
</feature>
<feature type="signal peptide" evidence="11">
    <location>
        <begin position="1"/>
        <end position="22"/>
    </location>
</feature>
<evidence type="ECO:0000256" key="9">
    <source>
        <dbReference type="ARBA" id="ARBA00038030"/>
    </source>
</evidence>